<dbReference type="Gene3D" id="3.40.50.1820">
    <property type="entry name" value="alpha/beta hydrolase"/>
    <property type="match status" value="1"/>
</dbReference>
<dbReference type="InterPro" id="IPR000639">
    <property type="entry name" value="Epox_hydrolase-like"/>
</dbReference>
<dbReference type="Proteomes" id="UP001183607">
    <property type="component" value="Unassembled WGS sequence"/>
</dbReference>
<name>A0ABD5E941_9ACTN</name>
<reference evidence="4" key="1">
    <citation type="submission" date="2023-07" db="EMBL/GenBank/DDBJ databases">
        <title>30 novel species of actinomycetes from the DSMZ collection.</title>
        <authorList>
            <person name="Nouioui I."/>
        </authorList>
    </citation>
    <scope>NUCLEOTIDE SEQUENCE [LARGE SCALE GENOMIC DNA]</scope>
    <source>
        <strain evidence="4">DSM 41982</strain>
    </source>
</reference>
<dbReference type="PANTHER" id="PTHR43798:SF31">
    <property type="entry name" value="AB HYDROLASE SUPERFAMILY PROTEIN YCLE"/>
    <property type="match status" value="1"/>
</dbReference>
<dbReference type="InterPro" id="IPR029058">
    <property type="entry name" value="AB_hydrolase_fold"/>
</dbReference>
<dbReference type="SUPFAM" id="SSF53474">
    <property type="entry name" value="alpha/beta-Hydrolases"/>
    <property type="match status" value="1"/>
</dbReference>
<evidence type="ECO:0000259" key="2">
    <source>
        <dbReference type="Pfam" id="PF12697"/>
    </source>
</evidence>
<evidence type="ECO:0000256" key="1">
    <source>
        <dbReference type="ARBA" id="ARBA00022801"/>
    </source>
</evidence>
<organism evidence="3 4">
    <name type="scientific">Streptomyces evansiae</name>
    <dbReference type="NCBI Taxonomy" id="3075535"/>
    <lineage>
        <taxon>Bacteria</taxon>
        <taxon>Bacillati</taxon>
        <taxon>Actinomycetota</taxon>
        <taxon>Actinomycetes</taxon>
        <taxon>Kitasatosporales</taxon>
        <taxon>Streptomycetaceae</taxon>
        <taxon>Streptomyces</taxon>
    </lineage>
</organism>
<dbReference type="GO" id="GO:0016787">
    <property type="term" value="F:hydrolase activity"/>
    <property type="evidence" value="ECO:0007669"/>
    <property type="project" value="UniProtKB-KW"/>
</dbReference>
<evidence type="ECO:0000313" key="4">
    <source>
        <dbReference type="Proteomes" id="UP001183607"/>
    </source>
</evidence>
<evidence type="ECO:0000313" key="3">
    <source>
        <dbReference type="EMBL" id="MDT0417770.1"/>
    </source>
</evidence>
<dbReference type="Pfam" id="PF12697">
    <property type="entry name" value="Abhydrolase_6"/>
    <property type="match status" value="1"/>
</dbReference>
<dbReference type="RefSeq" id="WP_007824369.1">
    <property type="nucleotide sequence ID" value="NZ_JAVRER010000032.1"/>
</dbReference>
<dbReference type="AlphaFoldDB" id="A0ABD5E941"/>
<proteinExistence type="predicted"/>
<protein>
    <submittedName>
        <fullName evidence="3">Alpha/beta hydrolase</fullName>
    </submittedName>
</protein>
<dbReference type="InterPro" id="IPR050266">
    <property type="entry name" value="AB_hydrolase_sf"/>
</dbReference>
<dbReference type="InterPro" id="IPR000073">
    <property type="entry name" value="AB_hydrolase_1"/>
</dbReference>
<gene>
    <name evidence="3" type="ORF">RM574_20000</name>
</gene>
<accession>A0ABD5E941</accession>
<dbReference type="PANTHER" id="PTHR43798">
    <property type="entry name" value="MONOACYLGLYCEROL LIPASE"/>
    <property type="match status" value="1"/>
</dbReference>
<dbReference type="EMBL" id="JAVRER010000032">
    <property type="protein sequence ID" value="MDT0417770.1"/>
    <property type="molecule type" value="Genomic_DNA"/>
</dbReference>
<keyword evidence="1 3" id="KW-0378">Hydrolase</keyword>
<sequence length="267" mass="27862">MACSRTIRGMTLALTDTATPGAPAVVLLHSSICDRRMWAPQLAALPPLYRGLAPDLRGFGDTPLGGTPHDDARDVLALLDGLGIDRFAVVGSSYGGRVALRLAGLVPERVQALALLCPAAPGLAGTEALEALDAREEELVAAGDLDGACALMVETWLGPGADASVRDGVVRMQRRAYEVQLAAPEGAGRTEEGGPVPLSAVTAPTLVATAAHDLPEFRALAAGLPARLTGARDTEYVDIPASGHLPSMERPEETTRLVRDFLGRHVK</sequence>
<comment type="caution">
    <text evidence="3">The sequence shown here is derived from an EMBL/GenBank/DDBJ whole genome shotgun (WGS) entry which is preliminary data.</text>
</comment>
<dbReference type="PRINTS" id="PR00111">
    <property type="entry name" value="ABHYDROLASE"/>
</dbReference>
<feature type="domain" description="AB hydrolase-1" evidence="2">
    <location>
        <begin position="25"/>
        <end position="254"/>
    </location>
</feature>
<dbReference type="PRINTS" id="PR00412">
    <property type="entry name" value="EPOXHYDRLASE"/>
</dbReference>